<dbReference type="Pfam" id="PF06041">
    <property type="entry name" value="DUF924"/>
    <property type="match status" value="1"/>
</dbReference>
<dbReference type="Gene3D" id="1.25.40.10">
    <property type="entry name" value="Tetratricopeptide repeat domain"/>
    <property type="match status" value="1"/>
</dbReference>
<reference evidence="1 2" key="1">
    <citation type="submission" date="2018-03" db="EMBL/GenBank/DDBJ databases">
        <title>Genomic Encyclopedia of Archaeal and Bacterial Type Strains, Phase II (KMG-II): from individual species to whole genera.</title>
        <authorList>
            <person name="Goeker M."/>
        </authorList>
    </citation>
    <scope>NUCLEOTIDE SEQUENCE [LARGE SCALE GENOMIC DNA]</scope>
    <source>
        <strain evidence="1 2">DSM 100212</strain>
    </source>
</reference>
<dbReference type="Proteomes" id="UP000238392">
    <property type="component" value="Unassembled WGS sequence"/>
</dbReference>
<comment type="caution">
    <text evidence="1">The sequence shown here is derived from an EMBL/GenBank/DDBJ whole genome shotgun (WGS) entry which is preliminary data.</text>
</comment>
<dbReference type="SUPFAM" id="SSF48452">
    <property type="entry name" value="TPR-like"/>
    <property type="match status" value="1"/>
</dbReference>
<dbReference type="EMBL" id="PVTQ01000001">
    <property type="protein sequence ID" value="PRY94112.1"/>
    <property type="molecule type" value="Genomic_DNA"/>
</dbReference>
<dbReference type="InterPro" id="IPR010323">
    <property type="entry name" value="DUF924"/>
</dbReference>
<dbReference type="AlphaFoldDB" id="A0A2T0X566"/>
<proteinExistence type="predicted"/>
<keyword evidence="2" id="KW-1185">Reference proteome</keyword>
<dbReference type="InterPro" id="IPR011990">
    <property type="entry name" value="TPR-like_helical_dom_sf"/>
</dbReference>
<sequence>MKPEDVLSFWLDELKPSDWYNSSEELDQKIRDRFLPMWEEAQDGAFGLWLTYPSGALAYIILQDQFPRNMFRNQAKAFTSDVQGHAAAKLSIDYGYDLRIDIPARQFFYLPLMHSECQTDQDRCVRLMHERMGAEGESNLLHAKVHREIIRKFGRFPYRNEALGRSSTAAEKAFLENGGYAQLLKELQEKHQNKVPEAVS</sequence>
<evidence type="ECO:0000313" key="2">
    <source>
        <dbReference type="Proteomes" id="UP000238392"/>
    </source>
</evidence>
<name>A0A2T0X566_9RHOB</name>
<accession>A0A2T0X566</accession>
<dbReference type="OrthoDB" id="7593450at2"/>
<dbReference type="RefSeq" id="WP_106262384.1">
    <property type="nucleotide sequence ID" value="NZ_PVTQ01000001.1"/>
</dbReference>
<dbReference type="Gene3D" id="1.20.58.320">
    <property type="entry name" value="TPR-like"/>
    <property type="match status" value="1"/>
</dbReference>
<evidence type="ECO:0000313" key="1">
    <source>
        <dbReference type="EMBL" id="PRY94112.1"/>
    </source>
</evidence>
<protein>
    <submittedName>
        <fullName evidence="1">Uncharacterized protein (DUF924 family)</fullName>
    </submittedName>
</protein>
<gene>
    <name evidence="1" type="ORF">CLV74_101247</name>
</gene>
<organism evidence="1 2">
    <name type="scientific">Donghicola tyrosinivorans</name>
    <dbReference type="NCBI Taxonomy" id="1652492"/>
    <lineage>
        <taxon>Bacteria</taxon>
        <taxon>Pseudomonadati</taxon>
        <taxon>Pseudomonadota</taxon>
        <taxon>Alphaproteobacteria</taxon>
        <taxon>Rhodobacterales</taxon>
        <taxon>Roseobacteraceae</taxon>
        <taxon>Donghicola</taxon>
    </lineage>
</organism>